<dbReference type="EMBL" id="JANKJG010000004">
    <property type="protein sequence ID" value="MCR8826368.1"/>
    <property type="molecule type" value="Genomic_DNA"/>
</dbReference>
<dbReference type="InterPro" id="IPR020904">
    <property type="entry name" value="Sc_DH/Rdtase_CS"/>
</dbReference>
<dbReference type="NCBIfam" id="NF005559">
    <property type="entry name" value="PRK07231.1"/>
    <property type="match status" value="1"/>
</dbReference>
<dbReference type="InterPro" id="IPR002347">
    <property type="entry name" value="SDR_fam"/>
</dbReference>
<evidence type="ECO:0000256" key="1">
    <source>
        <dbReference type="ARBA" id="ARBA00006484"/>
    </source>
</evidence>
<dbReference type="SMART" id="SM00822">
    <property type="entry name" value="PKS_KR"/>
    <property type="match status" value="1"/>
</dbReference>
<comment type="caution">
    <text evidence="3">The sequence shown here is derived from an EMBL/GenBank/DDBJ whole genome shotgun (WGS) entry which is preliminary data.</text>
</comment>
<accession>A0ABT1YZP7</accession>
<dbReference type="GO" id="GO:0047936">
    <property type="term" value="F:glucose 1-dehydrogenase [NAD(P)+] activity"/>
    <property type="evidence" value="ECO:0007669"/>
    <property type="project" value="UniProtKB-EC"/>
</dbReference>
<dbReference type="RefSeq" id="WP_258294058.1">
    <property type="nucleotide sequence ID" value="NZ_JANKJG010000004.1"/>
</dbReference>
<protein>
    <submittedName>
        <fullName evidence="3">Glucose 1-dehydrogenase</fullName>
        <ecNumber evidence="3">1.1.1.47</ecNumber>
    </submittedName>
</protein>
<dbReference type="PROSITE" id="PS00061">
    <property type="entry name" value="ADH_SHORT"/>
    <property type="match status" value="1"/>
</dbReference>
<dbReference type="PRINTS" id="PR00080">
    <property type="entry name" value="SDRFAMILY"/>
</dbReference>
<dbReference type="InterPro" id="IPR057326">
    <property type="entry name" value="KR_dom"/>
</dbReference>
<name>A0ABT1YZP7_9RHOB</name>
<dbReference type="EC" id="1.1.1.47" evidence="3"/>
<organism evidence="3 4">
    <name type="scientific">Pseudosulfitobacter koreensis</name>
    <dbReference type="NCBI Taxonomy" id="2968472"/>
    <lineage>
        <taxon>Bacteria</taxon>
        <taxon>Pseudomonadati</taxon>
        <taxon>Pseudomonadota</taxon>
        <taxon>Alphaproteobacteria</taxon>
        <taxon>Rhodobacterales</taxon>
        <taxon>Roseobacteraceae</taxon>
        <taxon>Pseudosulfitobacter</taxon>
    </lineage>
</organism>
<dbReference type="PANTHER" id="PTHR42760">
    <property type="entry name" value="SHORT-CHAIN DEHYDROGENASES/REDUCTASES FAMILY MEMBER"/>
    <property type="match status" value="1"/>
</dbReference>
<dbReference type="Gene3D" id="3.40.50.720">
    <property type="entry name" value="NAD(P)-binding Rossmann-like Domain"/>
    <property type="match status" value="1"/>
</dbReference>
<dbReference type="NCBIfam" id="NF009466">
    <property type="entry name" value="PRK12826.1-2"/>
    <property type="match status" value="1"/>
</dbReference>
<comment type="similarity">
    <text evidence="1">Belongs to the short-chain dehydrogenases/reductases (SDR) family.</text>
</comment>
<feature type="domain" description="Ketoreductase" evidence="2">
    <location>
        <begin position="9"/>
        <end position="209"/>
    </location>
</feature>
<proteinExistence type="inferred from homology"/>
<sequence length="266" mass="28456">MSDRPLEGRVALVTGASSGIGRASALRLAKAGARLLVNYYDDRQSAEDVVAQIAAAGGSAVAHQTDVSDENQVETMFERCHKDLGPPDVLVANAGIQKDADLISMSADDWDAVLSTNLRGQFLCARAAARAFCARERPSDGASGNIIFMSSVHDSIPWAGRSNYSAAKGGTLMLMKSLAQELGPDKIRVNAVSPGAIMTDINRDAWEDEDSRQDLLKLIPYGRVGEPDDIARAVLWLASDESDYVHGHALYVDGGMMLYPGFREGG</sequence>
<dbReference type="PRINTS" id="PR00081">
    <property type="entry name" value="GDHRDH"/>
</dbReference>
<evidence type="ECO:0000313" key="3">
    <source>
        <dbReference type="EMBL" id="MCR8826368.1"/>
    </source>
</evidence>
<evidence type="ECO:0000259" key="2">
    <source>
        <dbReference type="SMART" id="SM00822"/>
    </source>
</evidence>
<evidence type="ECO:0000313" key="4">
    <source>
        <dbReference type="Proteomes" id="UP001165396"/>
    </source>
</evidence>
<keyword evidence="4" id="KW-1185">Reference proteome</keyword>
<dbReference type="Proteomes" id="UP001165396">
    <property type="component" value="Unassembled WGS sequence"/>
</dbReference>
<reference evidence="3" key="1">
    <citation type="submission" date="2022-07" db="EMBL/GenBank/DDBJ databases">
        <title>Pseudosulfitobacter sp. strain AP-MA-4, whole genome sequence.</title>
        <authorList>
            <person name="Jiang Y."/>
        </authorList>
    </citation>
    <scope>NUCLEOTIDE SEQUENCE</scope>
    <source>
        <strain evidence="3">AP-MA-4</strain>
    </source>
</reference>
<dbReference type="Pfam" id="PF13561">
    <property type="entry name" value="adh_short_C2"/>
    <property type="match status" value="1"/>
</dbReference>
<dbReference type="InterPro" id="IPR036291">
    <property type="entry name" value="NAD(P)-bd_dom_sf"/>
</dbReference>
<gene>
    <name evidence="3" type="ORF">NTA49_07455</name>
</gene>
<dbReference type="SUPFAM" id="SSF51735">
    <property type="entry name" value="NAD(P)-binding Rossmann-fold domains"/>
    <property type="match status" value="1"/>
</dbReference>
<keyword evidence="3" id="KW-0560">Oxidoreductase</keyword>